<comment type="similarity">
    <text evidence="4">Belongs to the transpeptidase family.</text>
</comment>
<keyword evidence="6" id="KW-1003">Cell membrane</keyword>
<name>A0A942T757_9BACI</name>
<accession>A0A942T757</accession>
<dbReference type="GO" id="GO:0009252">
    <property type="term" value="P:peptidoglycan biosynthetic process"/>
    <property type="evidence" value="ECO:0007669"/>
    <property type="project" value="UniProtKB-KW"/>
</dbReference>
<keyword evidence="9" id="KW-0573">Peptidoglycan synthesis</keyword>
<dbReference type="EC" id="3.4.16.4" evidence="5"/>
<keyword evidence="10 14" id="KW-1133">Transmembrane helix</keyword>
<evidence type="ECO:0000259" key="15">
    <source>
        <dbReference type="Pfam" id="PF00905"/>
    </source>
</evidence>
<evidence type="ECO:0000256" key="1">
    <source>
        <dbReference type="ARBA" id="ARBA00004167"/>
    </source>
</evidence>
<comment type="subcellular location">
    <subcellularLocation>
        <location evidence="2">Cell membrane</location>
    </subcellularLocation>
    <subcellularLocation>
        <location evidence="1">Membrane</location>
        <topology evidence="1">Single-pass membrane protein</topology>
    </subcellularLocation>
</comment>
<reference evidence="17" key="1">
    <citation type="submission" date="2021-05" db="EMBL/GenBank/DDBJ databases">
        <title>Novel Bacillus species.</title>
        <authorList>
            <person name="Liu G."/>
        </authorList>
    </citation>
    <scope>NUCLEOTIDE SEQUENCE</scope>
    <source>
        <strain evidence="17 19">FJAT-50051</strain>
    </source>
</reference>
<dbReference type="GO" id="GO:0008360">
    <property type="term" value="P:regulation of cell shape"/>
    <property type="evidence" value="ECO:0007669"/>
    <property type="project" value="UniProtKB-KW"/>
</dbReference>
<dbReference type="InterPro" id="IPR036138">
    <property type="entry name" value="PBP_dimer_sf"/>
</dbReference>
<dbReference type="InterPro" id="IPR012338">
    <property type="entry name" value="Beta-lactam/transpept-like"/>
</dbReference>
<dbReference type="PANTHER" id="PTHR30627">
    <property type="entry name" value="PEPTIDOGLYCAN D,D-TRANSPEPTIDASE"/>
    <property type="match status" value="1"/>
</dbReference>
<evidence type="ECO:0000256" key="7">
    <source>
        <dbReference type="ARBA" id="ARBA00022692"/>
    </source>
</evidence>
<protein>
    <recommendedName>
        <fullName evidence="5">serine-type D-Ala-D-Ala carboxypeptidase</fullName>
        <ecNumber evidence="5">3.4.16.4</ecNumber>
    </recommendedName>
</protein>
<feature type="domain" description="Penicillin-binding protein dimerisation" evidence="16">
    <location>
        <begin position="58"/>
        <end position="295"/>
    </location>
</feature>
<comment type="catalytic activity">
    <reaction evidence="13">
        <text>Preferential cleavage: (Ac)2-L-Lys-D-Ala-|-D-Ala. Also transpeptidation of peptidyl-alanyl moieties that are N-acyl substituents of D-alanine.</text>
        <dbReference type="EC" id="3.4.16.4"/>
    </reaction>
</comment>
<organism evidence="17">
    <name type="scientific">Neobacillus citreus</name>
    <dbReference type="NCBI Taxonomy" id="2833578"/>
    <lineage>
        <taxon>Bacteria</taxon>
        <taxon>Bacillati</taxon>
        <taxon>Bacillota</taxon>
        <taxon>Bacilli</taxon>
        <taxon>Bacillales</taxon>
        <taxon>Bacillaceae</taxon>
        <taxon>Neobacillus</taxon>
    </lineage>
</organism>
<dbReference type="PANTHER" id="PTHR30627:SF2">
    <property type="entry name" value="PEPTIDOGLYCAN D,D-TRANSPEPTIDASE MRDA"/>
    <property type="match status" value="1"/>
</dbReference>
<dbReference type="SUPFAM" id="SSF56519">
    <property type="entry name" value="Penicillin binding protein dimerisation domain"/>
    <property type="match status" value="1"/>
</dbReference>
<evidence type="ECO:0000256" key="5">
    <source>
        <dbReference type="ARBA" id="ARBA00012448"/>
    </source>
</evidence>
<evidence type="ECO:0000256" key="2">
    <source>
        <dbReference type="ARBA" id="ARBA00004236"/>
    </source>
</evidence>
<dbReference type="RefSeq" id="WP_213147579.1">
    <property type="nucleotide sequence ID" value="NZ_JAGYPE020000016.1"/>
</dbReference>
<evidence type="ECO:0000256" key="8">
    <source>
        <dbReference type="ARBA" id="ARBA00022960"/>
    </source>
</evidence>
<feature type="transmembrane region" description="Helical" evidence="14">
    <location>
        <begin position="12"/>
        <end position="39"/>
    </location>
</feature>
<evidence type="ECO:0000256" key="11">
    <source>
        <dbReference type="ARBA" id="ARBA00023136"/>
    </source>
</evidence>
<dbReference type="AlphaFoldDB" id="A0A942T757"/>
<evidence type="ECO:0000256" key="13">
    <source>
        <dbReference type="ARBA" id="ARBA00034000"/>
    </source>
</evidence>
<dbReference type="Gene3D" id="1.10.10.1230">
    <property type="entry name" value="Penicillin-binding protein, N-terminal non-catalytic domain, head sub-domain"/>
    <property type="match status" value="1"/>
</dbReference>
<dbReference type="EMBL" id="JAGYPE020000016">
    <property type="protein sequence ID" value="MCH6266068.1"/>
    <property type="molecule type" value="Genomic_DNA"/>
</dbReference>
<dbReference type="GO" id="GO:0005886">
    <property type="term" value="C:plasma membrane"/>
    <property type="evidence" value="ECO:0007669"/>
    <property type="project" value="UniProtKB-SubCell"/>
</dbReference>
<evidence type="ECO:0000256" key="6">
    <source>
        <dbReference type="ARBA" id="ARBA00022475"/>
    </source>
</evidence>
<feature type="domain" description="Penicillin-binding protein transpeptidase" evidence="15">
    <location>
        <begin position="343"/>
        <end position="673"/>
    </location>
</feature>
<evidence type="ECO:0000313" key="17">
    <source>
        <dbReference type="EMBL" id="MBS4187755.1"/>
    </source>
</evidence>
<evidence type="ECO:0000313" key="18">
    <source>
        <dbReference type="EMBL" id="MCH6266068.1"/>
    </source>
</evidence>
<dbReference type="Pfam" id="PF00905">
    <property type="entry name" value="Transpeptidase"/>
    <property type="match status" value="1"/>
</dbReference>
<comment type="caution">
    <text evidence="17">The sequence shown here is derived from an EMBL/GenBank/DDBJ whole genome shotgun (WGS) entry which is preliminary data.</text>
</comment>
<dbReference type="Gene3D" id="3.90.1310.10">
    <property type="entry name" value="Penicillin-binding protein 2a (Domain 2)"/>
    <property type="match status" value="1"/>
</dbReference>
<dbReference type="GO" id="GO:0071972">
    <property type="term" value="F:peptidoglycan L,D-transpeptidase activity"/>
    <property type="evidence" value="ECO:0007669"/>
    <property type="project" value="TreeGrafter"/>
</dbReference>
<evidence type="ECO:0000256" key="4">
    <source>
        <dbReference type="ARBA" id="ARBA00007171"/>
    </source>
</evidence>
<evidence type="ECO:0000256" key="3">
    <source>
        <dbReference type="ARBA" id="ARBA00004752"/>
    </source>
</evidence>
<evidence type="ECO:0000259" key="16">
    <source>
        <dbReference type="Pfam" id="PF03717"/>
    </source>
</evidence>
<keyword evidence="7 14" id="KW-0812">Transmembrane</keyword>
<dbReference type="InterPro" id="IPR001460">
    <property type="entry name" value="PCN-bd_Tpept"/>
</dbReference>
<keyword evidence="19" id="KW-1185">Reference proteome</keyword>
<dbReference type="Pfam" id="PF03717">
    <property type="entry name" value="PBP_dimer"/>
    <property type="match status" value="1"/>
</dbReference>
<evidence type="ECO:0000256" key="9">
    <source>
        <dbReference type="ARBA" id="ARBA00022984"/>
    </source>
</evidence>
<evidence type="ECO:0000256" key="12">
    <source>
        <dbReference type="ARBA" id="ARBA00023316"/>
    </source>
</evidence>
<proteinExistence type="inferred from homology"/>
<dbReference type="Proteomes" id="UP000677265">
    <property type="component" value="Unassembled WGS sequence"/>
</dbReference>
<gene>
    <name evidence="18" type="ORF">KHB02_011095</name>
    <name evidence="17" type="ORF">KHB02_40990</name>
</gene>
<dbReference type="SUPFAM" id="SSF56601">
    <property type="entry name" value="beta-lactamase/transpeptidase-like"/>
    <property type="match status" value="1"/>
</dbReference>
<keyword evidence="11 14" id="KW-0472">Membrane</keyword>
<sequence>MTENKKKNVKLARVNILFVIVFLLFSVLIFRMGVVQIVYGEDYQKEIARTDNITVNHPVPRGEIYDRFGRPIVSNLSVNTISYTRDINISNQEVLKVAQELAKLIEKDTDKLTERDLKDYWILTRPEKAEQKLTAKEKSNKDLTNKELYQLQLKRIDPKTDLAEISQEELEVAAIYREMAGGYALTPQIVKNEDVPLEELAVVSENLDLLPGVDVVTDWKREYPNGDIFRSVLGNVTTSKEGLPGDSLDYYLPRGYSRNDRVGKSQIELLYEGVLKGQKEKIQYETDNTGNIISSKVMSEGKPGKDLVLTIDIELQKRVEEILANELMSAKINGGGPFLDCAFVVMLNPKTGEVLSLAGKKLEQKDGKWTVNDYALGTITSSYAMGSAVKGATVLTGFKTGVIRPGTPILDEPLNIQSTPVKKSYTNMDVIDDLTALKRSSNVYMFKTAIKMMGTEYYPNMKLPGGTKVFKTFRYYFNQFGLGVRTGIDLPNEATGLPGETSIPGKALDFAIGQFDTYTPIQLAQYIATIANNGNRIKPTIVKEIHESTTEKELGPVYSSIEPVVLNRIDMEPSHIKRVQEGLRKVYQEAGGTATSSFAEEPFRSYNIAGKTGTAEAFYYDPIKKKLITDRPTYNLTLVGYAPFNDPEIAFSIVVPNTLTDSHPVNKKIGQGILKAYFNLMRHGDGSSAS</sequence>
<dbReference type="EMBL" id="JAGYPE010000009">
    <property type="protein sequence ID" value="MBS4187755.1"/>
    <property type="molecule type" value="Genomic_DNA"/>
</dbReference>
<evidence type="ECO:0000256" key="10">
    <source>
        <dbReference type="ARBA" id="ARBA00022989"/>
    </source>
</evidence>
<dbReference type="GO" id="GO:0071555">
    <property type="term" value="P:cell wall organization"/>
    <property type="evidence" value="ECO:0007669"/>
    <property type="project" value="UniProtKB-KW"/>
</dbReference>
<dbReference type="GO" id="GO:0008658">
    <property type="term" value="F:penicillin binding"/>
    <property type="evidence" value="ECO:0007669"/>
    <property type="project" value="InterPro"/>
</dbReference>
<dbReference type="GO" id="GO:0009002">
    <property type="term" value="F:serine-type D-Ala-D-Ala carboxypeptidase activity"/>
    <property type="evidence" value="ECO:0007669"/>
    <property type="project" value="UniProtKB-EC"/>
</dbReference>
<dbReference type="InterPro" id="IPR050515">
    <property type="entry name" value="Beta-lactam/transpept"/>
</dbReference>
<dbReference type="InterPro" id="IPR005311">
    <property type="entry name" value="PBP_dimer"/>
</dbReference>
<evidence type="ECO:0000313" key="19">
    <source>
        <dbReference type="Proteomes" id="UP000677265"/>
    </source>
</evidence>
<evidence type="ECO:0000256" key="14">
    <source>
        <dbReference type="SAM" id="Phobius"/>
    </source>
</evidence>
<keyword evidence="8" id="KW-0133">Cell shape</keyword>
<keyword evidence="12" id="KW-0961">Cell wall biogenesis/degradation</keyword>
<dbReference type="Gene3D" id="3.40.710.10">
    <property type="entry name" value="DD-peptidase/beta-lactamase superfamily"/>
    <property type="match status" value="1"/>
</dbReference>
<comment type="pathway">
    <text evidence="3">Cell wall biogenesis; peptidoglycan biosynthesis.</text>
</comment>